<dbReference type="InterPro" id="IPR006642">
    <property type="entry name" value="Rad18_UBZ4"/>
</dbReference>
<evidence type="ECO:0000313" key="16">
    <source>
        <dbReference type="EMBL" id="KAJ3228482.1"/>
    </source>
</evidence>
<proteinExistence type="inferred from homology"/>
<dbReference type="InterPro" id="IPR043128">
    <property type="entry name" value="Rev_trsase/Diguanyl_cyclase"/>
</dbReference>
<dbReference type="GO" id="GO:0006281">
    <property type="term" value="P:DNA repair"/>
    <property type="evidence" value="ECO:0007669"/>
    <property type="project" value="UniProtKB-KW"/>
</dbReference>
<dbReference type="Gene3D" id="3.40.1170.60">
    <property type="match status" value="1"/>
</dbReference>
<dbReference type="Pfam" id="PF11798">
    <property type="entry name" value="IMS_HHH"/>
    <property type="match status" value="1"/>
</dbReference>
<evidence type="ECO:0000256" key="13">
    <source>
        <dbReference type="ARBA" id="ARBA00023204"/>
    </source>
</evidence>
<evidence type="ECO:0000256" key="6">
    <source>
        <dbReference type="ARBA" id="ARBA00022705"/>
    </source>
</evidence>
<organism evidence="16 17">
    <name type="scientific">Clydaea vesicula</name>
    <dbReference type="NCBI Taxonomy" id="447962"/>
    <lineage>
        <taxon>Eukaryota</taxon>
        <taxon>Fungi</taxon>
        <taxon>Fungi incertae sedis</taxon>
        <taxon>Chytridiomycota</taxon>
        <taxon>Chytridiomycota incertae sedis</taxon>
        <taxon>Chytridiomycetes</taxon>
        <taxon>Lobulomycetales</taxon>
        <taxon>Lobulomycetaceae</taxon>
        <taxon>Clydaea</taxon>
    </lineage>
</organism>
<keyword evidence="12" id="KW-0239">DNA-directed DNA polymerase</keyword>
<keyword evidence="9" id="KW-0863">Zinc-finger</keyword>
<sequence length="592" mass="67594">MDQNFHDTNDDNSLKRRLLINQNKESSNGIHTREEIQNIIYEVSKGSKFFNNEKVKDDLSTEKMNALIQKAEIIKGKDLVVERSVVENKIKELKKNRNLDNFIDAFYASVHELENPELKDKPMAVGGERMLCTANYAARRYGVRSAMPGYIAKKLCPELILIPVNFPKYEAFASQIRQIFEVYDPNFQSMSLDEAYLNITGLINRITVKKNILFFNPDYSVKHNMSPVDVVNEIRNKIYLKTKLTASAGLAANRFLSKVCSDINKPNGLYVLPNNVEAIMEFVHKLNIRKVPGIGRVLEKTLNGLDITTCGDILKNNVLLYKLMSNTTFNFLLKRSLGLGDVEFSDAERKSIGVERSFEPIDNMELMILKLETMSSSLAEDLTEKNLKGLVLTLKLKSYEFKLTTRSKTLSNSIHTFEDIFSNSKQLLKAEFKERNFNLKVRLLGLQLSKLSSVSTLNENDGILKYLKRGRDPESEDYKCLDSTKREANKFICPVCQEIFTTELKISSHIEFCLHKSSSAVDAFPSKKNKCHRTNPMTKDNISQKSIFSFLETKNKKKIDKKTIFCPICNAISFDEENVAELNSHIDNCLRS</sequence>
<dbReference type="InterPro" id="IPR043502">
    <property type="entry name" value="DNA/RNA_pol_sf"/>
</dbReference>
<keyword evidence="10" id="KW-0862">Zinc</keyword>
<dbReference type="InterPro" id="IPR036775">
    <property type="entry name" value="DNA_pol_Y-fam_lit_finger_sf"/>
</dbReference>
<keyword evidence="11" id="KW-0460">Magnesium</keyword>
<evidence type="ECO:0000256" key="8">
    <source>
        <dbReference type="ARBA" id="ARBA00022763"/>
    </source>
</evidence>
<dbReference type="Gene3D" id="3.30.1490.100">
    <property type="entry name" value="DNA polymerase, Y-family, little finger domain"/>
    <property type="match status" value="1"/>
</dbReference>
<evidence type="ECO:0000259" key="15">
    <source>
        <dbReference type="PROSITE" id="PS50173"/>
    </source>
</evidence>
<keyword evidence="5" id="KW-0548">Nucleotidyltransferase</keyword>
<dbReference type="Gene3D" id="3.30.70.270">
    <property type="match status" value="1"/>
</dbReference>
<dbReference type="FunFam" id="3.40.1170.60:FF:000012">
    <property type="entry name" value="Putative DNA-directed polymerase kappa"/>
    <property type="match status" value="1"/>
</dbReference>
<reference evidence="16" key="1">
    <citation type="submission" date="2020-05" db="EMBL/GenBank/DDBJ databases">
        <title>Phylogenomic resolution of chytrid fungi.</title>
        <authorList>
            <person name="Stajich J.E."/>
            <person name="Amses K."/>
            <person name="Simmons R."/>
            <person name="Seto K."/>
            <person name="Myers J."/>
            <person name="Bonds A."/>
            <person name="Quandt C.A."/>
            <person name="Barry K."/>
            <person name="Liu P."/>
            <person name="Grigoriev I."/>
            <person name="Longcore J.E."/>
            <person name="James T.Y."/>
        </authorList>
    </citation>
    <scope>NUCLEOTIDE SEQUENCE</scope>
    <source>
        <strain evidence="16">JEL0476</strain>
    </source>
</reference>
<dbReference type="PANTHER" id="PTHR11076:SF33">
    <property type="entry name" value="DNA POLYMERASE KAPPA"/>
    <property type="match status" value="1"/>
</dbReference>
<dbReference type="GO" id="GO:0005634">
    <property type="term" value="C:nucleus"/>
    <property type="evidence" value="ECO:0007669"/>
    <property type="project" value="TreeGrafter"/>
</dbReference>
<dbReference type="PROSITE" id="PS50173">
    <property type="entry name" value="UMUC"/>
    <property type="match status" value="1"/>
</dbReference>
<dbReference type="GO" id="GO:0070987">
    <property type="term" value="P:error-free translesion synthesis"/>
    <property type="evidence" value="ECO:0007669"/>
    <property type="project" value="UniProtKB-ARBA"/>
</dbReference>
<dbReference type="InterPro" id="IPR017961">
    <property type="entry name" value="DNA_pol_Y-fam_little_finger"/>
</dbReference>
<dbReference type="Gene3D" id="1.10.150.20">
    <property type="entry name" value="5' to 3' exonuclease, C-terminal subdomain"/>
    <property type="match status" value="1"/>
</dbReference>
<dbReference type="GO" id="GO:0008270">
    <property type="term" value="F:zinc ion binding"/>
    <property type="evidence" value="ECO:0007669"/>
    <property type="project" value="UniProtKB-KW"/>
</dbReference>
<dbReference type="Pfam" id="PF11799">
    <property type="entry name" value="IMS_C"/>
    <property type="match status" value="1"/>
</dbReference>
<name>A0AAD5XZW7_9FUNG</name>
<dbReference type="CDD" id="cd03586">
    <property type="entry name" value="PolY_Pol_IV_kappa"/>
    <property type="match status" value="1"/>
</dbReference>
<dbReference type="SUPFAM" id="SSF56672">
    <property type="entry name" value="DNA/RNA polymerases"/>
    <property type="match status" value="1"/>
</dbReference>
<dbReference type="EC" id="2.7.7.7" evidence="2"/>
<keyword evidence="17" id="KW-1185">Reference proteome</keyword>
<dbReference type="InterPro" id="IPR050116">
    <property type="entry name" value="DNA_polymerase-Y"/>
</dbReference>
<dbReference type="Gene3D" id="3.30.160.60">
    <property type="entry name" value="Classic Zinc Finger"/>
    <property type="match status" value="1"/>
</dbReference>
<keyword evidence="13" id="KW-0234">DNA repair</keyword>
<keyword evidence="8" id="KW-0227">DNA damage</keyword>
<evidence type="ECO:0000256" key="11">
    <source>
        <dbReference type="ARBA" id="ARBA00022842"/>
    </source>
</evidence>
<evidence type="ECO:0000256" key="2">
    <source>
        <dbReference type="ARBA" id="ARBA00012417"/>
    </source>
</evidence>
<dbReference type="PROSITE" id="PS00028">
    <property type="entry name" value="ZINC_FINGER_C2H2_1"/>
    <property type="match status" value="1"/>
</dbReference>
<keyword evidence="6" id="KW-0235">DNA replication</keyword>
<comment type="similarity">
    <text evidence="1">Belongs to the DNA polymerase type-Y family.</text>
</comment>
<dbReference type="GO" id="GO:0003887">
    <property type="term" value="F:DNA-directed DNA polymerase activity"/>
    <property type="evidence" value="ECO:0007669"/>
    <property type="project" value="UniProtKB-KW"/>
</dbReference>
<evidence type="ECO:0000256" key="12">
    <source>
        <dbReference type="ARBA" id="ARBA00022932"/>
    </source>
</evidence>
<evidence type="ECO:0000256" key="9">
    <source>
        <dbReference type="ARBA" id="ARBA00022771"/>
    </source>
</evidence>
<dbReference type="GO" id="GO:0006260">
    <property type="term" value="P:DNA replication"/>
    <property type="evidence" value="ECO:0007669"/>
    <property type="project" value="UniProtKB-KW"/>
</dbReference>
<evidence type="ECO:0000313" key="17">
    <source>
        <dbReference type="Proteomes" id="UP001211065"/>
    </source>
</evidence>
<comment type="catalytic activity">
    <reaction evidence="14">
        <text>DNA(n) + a 2'-deoxyribonucleoside 5'-triphosphate = DNA(n+1) + diphosphate</text>
        <dbReference type="Rhea" id="RHEA:22508"/>
        <dbReference type="Rhea" id="RHEA-COMP:17339"/>
        <dbReference type="Rhea" id="RHEA-COMP:17340"/>
        <dbReference type="ChEBI" id="CHEBI:33019"/>
        <dbReference type="ChEBI" id="CHEBI:61560"/>
        <dbReference type="ChEBI" id="CHEBI:173112"/>
        <dbReference type="EC" id="2.7.7.7"/>
    </reaction>
</comment>
<evidence type="ECO:0000256" key="1">
    <source>
        <dbReference type="ARBA" id="ARBA00010945"/>
    </source>
</evidence>
<evidence type="ECO:0000256" key="10">
    <source>
        <dbReference type="ARBA" id="ARBA00022833"/>
    </source>
</evidence>
<dbReference type="InterPro" id="IPR013087">
    <property type="entry name" value="Znf_C2H2_type"/>
</dbReference>
<dbReference type="Pfam" id="PF00817">
    <property type="entry name" value="IMS"/>
    <property type="match status" value="1"/>
</dbReference>
<evidence type="ECO:0000256" key="14">
    <source>
        <dbReference type="ARBA" id="ARBA00049244"/>
    </source>
</evidence>
<dbReference type="InterPro" id="IPR024728">
    <property type="entry name" value="PolY_HhH_motif"/>
</dbReference>
<dbReference type="SUPFAM" id="SSF100879">
    <property type="entry name" value="Lesion bypass DNA polymerase (Y-family), little finger domain"/>
    <property type="match status" value="1"/>
</dbReference>
<accession>A0AAD5XZW7</accession>
<protein>
    <recommendedName>
        <fullName evidence="3">DNA polymerase kappa</fullName>
        <ecNumber evidence="2">2.7.7.7</ecNumber>
    </recommendedName>
</protein>
<dbReference type="InterPro" id="IPR001126">
    <property type="entry name" value="UmuC"/>
</dbReference>
<evidence type="ECO:0000256" key="3">
    <source>
        <dbReference type="ARBA" id="ARBA00016178"/>
    </source>
</evidence>
<dbReference type="Gene3D" id="1.10.150.810">
    <property type="match status" value="1"/>
</dbReference>
<dbReference type="EMBL" id="JADGJW010000001">
    <property type="protein sequence ID" value="KAJ3228482.1"/>
    <property type="molecule type" value="Genomic_DNA"/>
</dbReference>
<gene>
    <name evidence="16" type="ORF">HK099_000037</name>
</gene>
<feature type="domain" description="UmuC" evidence="15">
    <location>
        <begin position="103"/>
        <end position="295"/>
    </location>
</feature>
<dbReference type="PANTHER" id="PTHR11076">
    <property type="entry name" value="DNA REPAIR POLYMERASE UMUC / TRANSFERASE FAMILY MEMBER"/>
    <property type="match status" value="1"/>
</dbReference>
<comment type="caution">
    <text evidence="16">The sequence shown here is derived from an EMBL/GenBank/DDBJ whole genome shotgun (WGS) entry which is preliminary data.</text>
</comment>
<dbReference type="InterPro" id="IPR022880">
    <property type="entry name" value="DNApol_IV"/>
</dbReference>
<evidence type="ECO:0000256" key="4">
    <source>
        <dbReference type="ARBA" id="ARBA00022679"/>
    </source>
</evidence>
<evidence type="ECO:0000256" key="7">
    <source>
        <dbReference type="ARBA" id="ARBA00022723"/>
    </source>
</evidence>
<keyword evidence="4" id="KW-0808">Transferase</keyword>
<dbReference type="AlphaFoldDB" id="A0AAD5XZW7"/>
<dbReference type="Proteomes" id="UP001211065">
    <property type="component" value="Unassembled WGS sequence"/>
</dbReference>
<dbReference type="SMART" id="SM00734">
    <property type="entry name" value="ZnF_Rad18"/>
    <property type="match status" value="2"/>
</dbReference>
<dbReference type="GO" id="GO:0003684">
    <property type="term" value="F:damaged DNA binding"/>
    <property type="evidence" value="ECO:0007669"/>
    <property type="project" value="InterPro"/>
</dbReference>
<keyword evidence="7" id="KW-0479">Metal-binding</keyword>
<dbReference type="FunFam" id="3.30.1490.100:FF:000004">
    <property type="entry name" value="DNA polymerase IV"/>
    <property type="match status" value="1"/>
</dbReference>
<evidence type="ECO:0000256" key="5">
    <source>
        <dbReference type="ARBA" id="ARBA00022695"/>
    </source>
</evidence>
<dbReference type="GO" id="GO:0042276">
    <property type="term" value="P:error-prone translesion synthesis"/>
    <property type="evidence" value="ECO:0007669"/>
    <property type="project" value="TreeGrafter"/>
</dbReference>